<dbReference type="EMBL" id="CP034279">
    <property type="protein sequence ID" value="QGV78325.1"/>
    <property type="molecule type" value="Genomic_DNA"/>
</dbReference>
<reference evidence="3 4" key="1">
    <citation type="submission" date="2018-12" db="EMBL/GenBank/DDBJ databases">
        <title>Complete genome sequence of Streptomyces ficellus NRRL8067, the producer of ficellomycin, feldamycin and nojirimycin.</title>
        <authorList>
            <person name="Zhang H."/>
            <person name="Yue R."/>
            <person name="Liu Y."/>
            <person name="Li M."/>
            <person name="Mu H."/>
            <person name="Zhang J."/>
        </authorList>
    </citation>
    <scope>NUCLEOTIDE SEQUENCE [LARGE SCALE GENOMIC DNA]</scope>
    <source>
        <strain evidence="3 4">NRRL 8067</strain>
    </source>
</reference>
<feature type="domain" description="D-glucuronyl C5-epimerase C-terminal" evidence="2">
    <location>
        <begin position="221"/>
        <end position="399"/>
    </location>
</feature>
<evidence type="ECO:0000313" key="4">
    <source>
        <dbReference type="Proteomes" id="UP000422572"/>
    </source>
</evidence>
<dbReference type="RefSeq" id="WP_156692127.1">
    <property type="nucleotide sequence ID" value="NZ_CP034279.1"/>
</dbReference>
<sequence length="588" mass="64793">MSETRSGIDRRGLIRLAAKGAAAGVAVAAGGTFAGAASAVAAPVPAADPLRGMPRSLALSVPRRVNGDAPLPPLPDQMDGARISRPSRRIPYAQGAPSGRVGGEDVPTTLPFAFNQSGYRVVTDLPEAMRPWRDRPKRWEDLSPNTEKQFLDAEGVVQVRDGFGKPGYDQPVTQIQFALGCITSFRTETDATRRALFLTRAKAQAKRLIDRRVEARGAWYFPYPFDLVHAEHSGVAYKAPWYSGMAQGEAISLFVQLSQLDAVTEEERTLYRQAADAAFASLLRGDDGYPWSVHKDSSGYLWIQEYPGAQPGTGDFTYNGMIFAMFGLWDYYVATGSELAAQLYDGSATTIARYFPLLRNVRWHSYYCQTHRIPTPSYHQHHINLFRQLHWQTGSPDFAHHTDVLTDDFPSPFLREGSTVAFAAGTHTLYRLDTKADGGWDKAKEDAQLEVKKVTFDRATQAPASMRRRIQGRGIYYRISAGAYAGWWVGEVWPTSFLRGEYLATVYRPQRTLTFPGGNEAVEVYRFTEDGVAASIKTVSFATPSNAPSDRRSIVNGRPMYRITAGALTGYWVAATSVTADGQGAGRA</sequence>
<evidence type="ECO:0000256" key="1">
    <source>
        <dbReference type="SAM" id="SignalP"/>
    </source>
</evidence>
<gene>
    <name evidence="3" type="ORF">EIZ62_08805</name>
</gene>
<organism evidence="3 4">
    <name type="scientific">Streptomyces ficellus</name>
    <dbReference type="NCBI Taxonomy" id="1977088"/>
    <lineage>
        <taxon>Bacteria</taxon>
        <taxon>Bacillati</taxon>
        <taxon>Actinomycetota</taxon>
        <taxon>Actinomycetes</taxon>
        <taxon>Kitasatosporales</taxon>
        <taxon>Streptomycetaceae</taxon>
        <taxon>Streptomyces</taxon>
    </lineage>
</organism>
<accession>A0A6I6FH17</accession>
<dbReference type="InterPro" id="IPR006311">
    <property type="entry name" value="TAT_signal"/>
</dbReference>
<evidence type="ECO:0000313" key="3">
    <source>
        <dbReference type="EMBL" id="QGV78325.1"/>
    </source>
</evidence>
<dbReference type="InterPro" id="IPR008928">
    <property type="entry name" value="6-hairpin_glycosidase_sf"/>
</dbReference>
<feature type="chain" id="PRO_5038819498" description="D-glucuronyl C5-epimerase C-terminal domain-containing protein" evidence="1">
    <location>
        <begin position="29"/>
        <end position="588"/>
    </location>
</feature>
<evidence type="ECO:0000259" key="2">
    <source>
        <dbReference type="Pfam" id="PF06662"/>
    </source>
</evidence>
<keyword evidence="4" id="KW-1185">Reference proteome</keyword>
<proteinExistence type="predicted"/>
<keyword evidence="1" id="KW-0732">Signal</keyword>
<protein>
    <recommendedName>
        <fullName evidence="2">D-glucuronyl C5-epimerase C-terminal domain-containing protein</fullName>
    </recommendedName>
</protein>
<dbReference type="GO" id="GO:0005975">
    <property type="term" value="P:carbohydrate metabolic process"/>
    <property type="evidence" value="ECO:0007669"/>
    <property type="project" value="InterPro"/>
</dbReference>
<dbReference type="InterPro" id="IPR010598">
    <property type="entry name" value="C5-epim_C"/>
</dbReference>
<dbReference type="AlphaFoldDB" id="A0A6I6FH17"/>
<dbReference type="SUPFAM" id="SSF48208">
    <property type="entry name" value="Six-hairpin glycosidases"/>
    <property type="match status" value="1"/>
</dbReference>
<dbReference type="Pfam" id="PF06662">
    <property type="entry name" value="C5-epim_C"/>
    <property type="match status" value="1"/>
</dbReference>
<name>A0A6I6FH17_9ACTN</name>
<dbReference type="KEGG" id="sfic:EIZ62_08805"/>
<dbReference type="Proteomes" id="UP000422572">
    <property type="component" value="Chromosome"/>
</dbReference>
<dbReference type="PROSITE" id="PS51318">
    <property type="entry name" value="TAT"/>
    <property type="match status" value="1"/>
</dbReference>
<dbReference type="OrthoDB" id="5241829at2"/>
<feature type="signal peptide" evidence="1">
    <location>
        <begin position="1"/>
        <end position="28"/>
    </location>
</feature>